<dbReference type="EMBL" id="ADVL01000420">
    <property type="protein sequence ID" value="EFH11334.1"/>
    <property type="molecule type" value="Genomic_DNA"/>
</dbReference>
<dbReference type="PANTHER" id="PTHR33164">
    <property type="entry name" value="TRANSCRIPTIONAL REGULATOR, MARR FAMILY"/>
    <property type="match status" value="1"/>
</dbReference>
<dbReference type="InterPro" id="IPR036390">
    <property type="entry name" value="WH_DNA-bd_sf"/>
</dbReference>
<keyword evidence="3" id="KW-1185">Reference proteome</keyword>
<dbReference type="GO" id="GO:0006950">
    <property type="term" value="P:response to stress"/>
    <property type="evidence" value="ECO:0007669"/>
    <property type="project" value="TreeGrafter"/>
</dbReference>
<accession>D5RMW9</accession>
<comment type="caution">
    <text evidence="2">The sequence shown here is derived from an EMBL/GenBank/DDBJ whole genome shotgun (WGS) entry which is preliminary data.</text>
</comment>
<dbReference type="GO" id="GO:0003700">
    <property type="term" value="F:DNA-binding transcription factor activity"/>
    <property type="evidence" value="ECO:0007669"/>
    <property type="project" value="InterPro"/>
</dbReference>
<sequence length="170" mass="18512">MATSPPATPCPRAREAFSTLVVELFRLNGALLEAGDRLARDLGLTSARWQVLGAIALAPAPRPVAHLARGMGLARQSVQRLVGEMLRDGLLRLEPNPRHRRAALVAMTPRGEAAYRRTMARKDLWADGLTQGLPPEALQQAAALLHELRRRVPDSHEHIDAIAAAEEHPA</sequence>
<dbReference type="PANTHER" id="PTHR33164:SF57">
    <property type="entry name" value="MARR-FAMILY TRANSCRIPTIONAL REGULATOR"/>
    <property type="match status" value="1"/>
</dbReference>
<organism evidence="2 3">
    <name type="scientific">Pseudoroseomonas cervicalis ATCC 49957</name>
    <dbReference type="NCBI Taxonomy" id="525371"/>
    <lineage>
        <taxon>Bacteria</taxon>
        <taxon>Pseudomonadati</taxon>
        <taxon>Pseudomonadota</taxon>
        <taxon>Alphaproteobacteria</taxon>
        <taxon>Acetobacterales</taxon>
        <taxon>Roseomonadaceae</taxon>
        <taxon>Roseomonas</taxon>
    </lineage>
</organism>
<evidence type="ECO:0000313" key="3">
    <source>
        <dbReference type="Proteomes" id="UP000005324"/>
    </source>
</evidence>
<dbReference type="OrthoDB" id="5511415at2"/>
<dbReference type="Gene3D" id="1.10.10.10">
    <property type="entry name" value="Winged helix-like DNA-binding domain superfamily/Winged helix DNA-binding domain"/>
    <property type="match status" value="1"/>
</dbReference>
<dbReference type="InterPro" id="IPR036388">
    <property type="entry name" value="WH-like_DNA-bd_sf"/>
</dbReference>
<evidence type="ECO:0000313" key="2">
    <source>
        <dbReference type="EMBL" id="EFH11334.1"/>
    </source>
</evidence>
<dbReference type="AlphaFoldDB" id="D5RMW9"/>
<dbReference type="HOGENOM" id="CLU_083287_5_1_5"/>
<feature type="domain" description="HTH marR-type" evidence="1">
    <location>
        <begin position="17"/>
        <end position="150"/>
    </location>
</feature>
<dbReference type="SMART" id="SM00347">
    <property type="entry name" value="HTH_MARR"/>
    <property type="match status" value="1"/>
</dbReference>
<evidence type="ECO:0000259" key="1">
    <source>
        <dbReference type="PROSITE" id="PS50995"/>
    </source>
</evidence>
<proteinExistence type="predicted"/>
<name>D5RMW9_9PROT</name>
<dbReference type="InterPro" id="IPR000835">
    <property type="entry name" value="HTH_MarR-typ"/>
</dbReference>
<dbReference type="Pfam" id="PF12802">
    <property type="entry name" value="MarR_2"/>
    <property type="match status" value="1"/>
</dbReference>
<dbReference type="InterPro" id="IPR039422">
    <property type="entry name" value="MarR/SlyA-like"/>
</dbReference>
<dbReference type="Proteomes" id="UP000005324">
    <property type="component" value="Unassembled WGS sequence"/>
</dbReference>
<dbReference type="RefSeq" id="WP_007005360.1">
    <property type="nucleotide sequence ID" value="NZ_GG770782.1"/>
</dbReference>
<gene>
    <name evidence="2" type="ORF">HMPREF0731_2430</name>
</gene>
<reference evidence="2 3" key="1">
    <citation type="submission" date="2010-04" db="EMBL/GenBank/DDBJ databases">
        <authorList>
            <person name="Qin X."/>
            <person name="Bachman B."/>
            <person name="Battles P."/>
            <person name="Bell A."/>
            <person name="Bess C."/>
            <person name="Bickham C."/>
            <person name="Chaboub L."/>
            <person name="Chen D."/>
            <person name="Coyle M."/>
            <person name="Deiros D.R."/>
            <person name="Dinh H."/>
            <person name="Forbes L."/>
            <person name="Fowler G."/>
            <person name="Francisco L."/>
            <person name="Fu Q."/>
            <person name="Gubbala S."/>
            <person name="Hale W."/>
            <person name="Han Y."/>
            <person name="Hemphill L."/>
            <person name="Highlander S.K."/>
            <person name="Hirani K."/>
            <person name="Hogues M."/>
            <person name="Jackson L."/>
            <person name="Jakkamsetti A."/>
            <person name="Javaid M."/>
            <person name="Jiang H."/>
            <person name="Korchina V."/>
            <person name="Kovar C."/>
            <person name="Lara F."/>
            <person name="Lee S."/>
            <person name="Mata R."/>
            <person name="Mathew T."/>
            <person name="Moen C."/>
            <person name="Morales K."/>
            <person name="Munidasa M."/>
            <person name="Nazareth L."/>
            <person name="Ngo R."/>
            <person name="Nguyen L."/>
            <person name="Okwuonu G."/>
            <person name="Ongeri F."/>
            <person name="Patil S."/>
            <person name="Petrosino J."/>
            <person name="Pham C."/>
            <person name="Pham P."/>
            <person name="Pu L.-L."/>
            <person name="Puazo M."/>
            <person name="Raj R."/>
            <person name="Reid J."/>
            <person name="Rouhana J."/>
            <person name="Saada N."/>
            <person name="Shang Y."/>
            <person name="Simmons D."/>
            <person name="Thornton R."/>
            <person name="Warren J."/>
            <person name="Weissenberger G."/>
            <person name="Zhang J."/>
            <person name="Zhang L."/>
            <person name="Zhou C."/>
            <person name="Zhu D."/>
            <person name="Muzny D."/>
            <person name="Worley K."/>
            <person name="Gibbs R."/>
        </authorList>
    </citation>
    <scope>NUCLEOTIDE SEQUENCE [LARGE SCALE GENOMIC DNA]</scope>
    <source>
        <strain evidence="2 3">ATCC 49957</strain>
    </source>
</reference>
<protein>
    <submittedName>
        <fullName evidence="2">Transcriptional regulator, MarR family</fullName>
    </submittedName>
</protein>
<dbReference type="SUPFAM" id="SSF46785">
    <property type="entry name" value="Winged helix' DNA-binding domain"/>
    <property type="match status" value="1"/>
</dbReference>
<dbReference type="PROSITE" id="PS50995">
    <property type="entry name" value="HTH_MARR_2"/>
    <property type="match status" value="1"/>
</dbReference>